<reference evidence="1 2" key="2">
    <citation type="journal article" date="2018" name="Nature">
        <title>Mutant phenotypes for thousands of bacterial genes of unknown function.</title>
        <authorList>
            <person name="Price M.N."/>
            <person name="Wetmore K.M."/>
            <person name="Waters R.J."/>
            <person name="Callaghan M."/>
            <person name="Ray J."/>
            <person name="Liu H."/>
            <person name="Kuehl J.V."/>
            <person name="Melnyk R.A."/>
            <person name="Lamson J.S."/>
            <person name="Suh Y."/>
            <person name="Carlson H.K."/>
            <person name="Esquivel Z."/>
            <person name="Sadeeshkumar H."/>
            <person name="Chakraborty R."/>
            <person name="Zane G.M."/>
            <person name="Rubin B.E."/>
            <person name="Wall J.D."/>
            <person name="Visel A."/>
            <person name="Bristow J."/>
            <person name="Blow M.J."/>
            <person name="Arkin A.P."/>
            <person name="Deutschbauer A.M."/>
        </authorList>
    </citation>
    <scope>NUCLEOTIDE SEQUENCE [LARGE SCALE GENOMIC DNA]</scope>
    <source>
        <strain evidence="1 2">FW300-N1B4</strain>
    </source>
</reference>
<name>A0A166PUA5_PSEFL</name>
<evidence type="ECO:0000313" key="1">
    <source>
        <dbReference type="EMBL" id="KZN19324.1"/>
    </source>
</evidence>
<dbReference type="Pfam" id="PF10721">
    <property type="entry name" value="DUF2514"/>
    <property type="match status" value="1"/>
</dbReference>
<sequence length="76" mass="8049">MVGGSTDLIAAGGQAAICATMVLSGLLELADARARELAKAYDCALIAAKMHESTYKALRVQRLPGNRSFDYFAEGK</sequence>
<reference evidence="2" key="1">
    <citation type="submission" date="2016-03" db="EMBL/GenBank/DDBJ databases">
        <authorList>
            <person name="Ray J."/>
            <person name="Price M."/>
            <person name="Deutschbauer A."/>
        </authorList>
    </citation>
    <scope>NUCLEOTIDE SEQUENCE [LARGE SCALE GENOMIC DNA]</scope>
    <source>
        <strain evidence="2">FW300-N1B4</strain>
    </source>
</reference>
<accession>A0A166PUA5</accession>
<dbReference type="RefSeq" id="WP_063343173.1">
    <property type="nucleotide sequence ID" value="NZ_LUKJ01000003.1"/>
</dbReference>
<dbReference type="AlphaFoldDB" id="A0A166PUA5"/>
<gene>
    <name evidence="1" type="ORF">A1D17_25355</name>
</gene>
<dbReference type="InterPro" id="IPR019659">
    <property type="entry name" value="DUF2514"/>
</dbReference>
<evidence type="ECO:0000313" key="2">
    <source>
        <dbReference type="Proteomes" id="UP000076489"/>
    </source>
</evidence>
<protein>
    <submittedName>
        <fullName evidence="1">Uncharacterized protein</fullName>
    </submittedName>
</protein>
<dbReference type="EMBL" id="LUKJ01000003">
    <property type="protein sequence ID" value="KZN19324.1"/>
    <property type="molecule type" value="Genomic_DNA"/>
</dbReference>
<proteinExistence type="predicted"/>
<organism evidence="1 2">
    <name type="scientific">Pseudomonas fluorescens</name>
    <dbReference type="NCBI Taxonomy" id="294"/>
    <lineage>
        <taxon>Bacteria</taxon>
        <taxon>Pseudomonadati</taxon>
        <taxon>Pseudomonadota</taxon>
        <taxon>Gammaproteobacteria</taxon>
        <taxon>Pseudomonadales</taxon>
        <taxon>Pseudomonadaceae</taxon>
        <taxon>Pseudomonas</taxon>
    </lineage>
</organism>
<comment type="caution">
    <text evidence="1">The sequence shown here is derived from an EMBL/GenBank/DDBJ whole genome shotgun (WGS) entry which is preliminary data.</text>
</comment>
<dbReference type="Proteomes" id="UP000076489">
    <property type="component" value="Unassembled WGS sequence"/>
</dbReference>